<protein>
    <recommendedName>
        <fullName evidence="8">Ferredoxin</fullName>
    </recommendedName>
</protein>
<keyword evidence="11" id="KW-1185">Reference proteome</keyword>
<evidence type="ECO:0000256" key="3">
    <source>
        <dbReference type="ARBA" id="ARBA00022485"/>
    </source>
</evidence>
<feature type="region of interest" description="Disordered" evidence="9">
    <location>
        <begin position="64"/>
        <end position="84"/>
    </location>
</feature>
<comment type="cofactor">
    <cofactor evidence="1">
        <name>[4Fe-4S] cluster</name>
        <dbReference type="ChEBI" id="CHEBI:49883"/>
    </cofactor>
</comment>
<dbReference type="PANTHER" id="PTHR39163:SF1">
    <property type="entry name" value="FERREDOXIN"/>
    <property type="match status" value="1"/>
</dbReference>
<evidence type="ECO:0000313" key="10">
    <source>
        <dbReference type="EMBL" id="MFC6171512.1"/>
    </source>
</evidence>
<dbReference type="Proteomes" id="UP001596289">
    <property type="component" value="Unassembled WGS sequence"/>
</dbReference>
<dbReference type="InterPro" id="IPR001080">
    <property type="entry name" value="3Fe4S_ferredoxin"/>
</dbReference>
<dbReference type="InterPro" id="IPR052395">
    <property type="entry name" value="ET_Ferredoxin"/>
</dbReference>
<keyword evidence="7 8" id="KW-0411">Iron-sulfur</keyword>
<organism evidence="10 11">
    <name type="scientific">Loigolactobacillus jiayinensis</name>
    <dbReference type="NCBI Taxonomy" id="2486016"/>
    <lineage>
        <taxon>Bacteria</taxon>
        <taxon>Bacillati</taxon>
        <taxon>Bacillota</taxon>
        <taxon>Bacilli</taxon>
        <taxon>Lactobacillales</taxon>
        <taxon>Lactobacillaceae</taxon>
        <taxon>Loigolactobacillus</taxon>
    </lineage>
</organism>
<evidence type="ECO:0000256" key="8">
    <source>
        <dbReference type="RuleBase" id="RU368020"/>
    </source>
</evidence>
<evidence type="ECO:0000256" key="9">
    <source>
        <dbReference type="SAM" id="MobiDB-lite"/>
    </source>
</evidence>
<comment type="caution">
    <text evidence="10">The sequence shown here is derived from an EMBL/GenBank/DDBJ whole genome shotgun (WGS) entry which is preliminary data.</text>
</comment>
<sequence length="84" mass="9446">MYSRVQRDACIACGLCQLCAPELFNYDAEGIAYYRPDHNQGTTPIPPEQLTAFKQAYRQCPTGAIKRQTQPFPPADKKSTTHLL</sequence>
<dbReference type="EMBL" id="JBHSSL010000112">
    <property type="protein sequence ID" value="MFC6171512.1"/>
    <property type="molecule type" value="Genomic_DNA"/>
</dbReference>
<evidence type="ECO:0000256" key="2">
    <source>
        <dbReference type="ARBA" id="ARBA00022448"/>
    </source>
</evidence>
<proteinExistence type="predicted"/>
<evidence type="ECO:0000256" key="6">
    <source>
        <dbReference type="ARBA" id="ARBA00023004"/>
    </source>
</evidence>
<gene>
    <name evidence="10" type="ORF">ACFQGP_13210</name>
</gene>
<dbReference type="RefSeq" id="WP_125552911.1">
    <property type="nucleotide sequence ID" value="NZ_JBHSSL010000112.1"/>
</dbReference>
<keyword evidence="5 8" id="KW-0249">Electron transport</keyword>
<evidence type="ECO:0000256" key="1">
    <source>
        <dbReference type="ARBA" id="ARBA00001966"/>
    </source>
</evidence>
<keyword evidence="6 8" id="KW-0408">Iron</keyword>
<feature type="compositionally biased region" description="Basic and acidic residues" evidence="9">
    <location>
        <begin position="75"/>
        <end position="84"/>
    </location>
</feature>
<comment type="function">
    <text evidence="8">Ferredoxins are iron-sulfur proteins that transfer electrons in a wide variety of metabolic reactions.</text>
</comment>
<name>A0ABW1RG94_9LACO</name>
<evidence type="ECO:0000313" key="11">
    <source>
        <dbReference type="Proteomes" id="UP001596289"/>
    </source>
</evidence>
<accession>A0ABW1RG94</accession>
<dbReference type="Pfam" id="PF13459">
    <property type="entry name" value="Fer4_15"/>
    <property type="match status" value="1"/>
</dbReference>
<dbReference type="Gene3D" id="3.30.70.20">
    <property type="match status" value="1"/>
</dbReference>
<keyword evidence="4 8" id="KW-0479">Metal-binding</keyword>
<dbReference type="PANTHER" id="PTHR39163">
    <property type="entry name" value="FERREDOXIN"/>
    <property type="match status" value="1"/>
</dbReference>
<keyword evidence="2 8" id="KW-0813">Transport</keyword>
<evidence type="ECO:0000256" key="7">
    <source>
        <dbReference type="ARBA" id="ARBA00023014"/>
    </source>
</evidence>
<keyword evidence="3" id="KW-0004">4Fe-4S</keyword>
<reference evidence="11" key="1">
    <citation type="journal article" date="2019" name="Int. J. Syst. Evol. Microbiol.">
        <title>The Global Catalogue of Microorganisms (GCM) 10K type strain sequencing project: providing services to taxonomists for standard genome sequencing and annotation.</title>
        <authorList>
            <consortium name="The Broad Institute Genomics Platform"/>
            <consortium name="The Broad Institute Genome Sequencing Center for Infectious Disease"/>
            <person name="Wu L."/>
            <person name="Ma J."/>
        </authorList>
    </citation>
    <scope>NUCLEOTIDE SEQUENCE [LARGE SCALE GENOMIC DNA]</scope>
    <source>
        <strain evidence="11">CCM 8904</strain>
    </source>
</reference>
<evidence type="ECO:0000256" key="5">
    <source>
        <dbReference type="ARBA" id="ARBA00022982"/>
    </source>
</evidence>
<dbReference type="PRINTS" id="PR00352">
    <property type="entry name" value="3FE4SFRDOXIN"/>
</dbReference>
<evidence type="ECO:0000256" key="4">
    <source>
        <dbReference type="ARBA" id="ARBA00022723"/>
    </source>
</evidence>
<dbReference type="SUPFAM" id="SSF54862">
    <property type="entry name" value="4Fe-4S ferredoxins"/>
    <property type="match status" value="1"/>
</dbReference>